<gene>
    <name evidence="1" type="ORF">ERS008198_00119</name>
</gene>
<evidence type="ECO:0000313" key="1">
    <source>
        <dbReference type="EMBL" id="CNT55576.1"/>
    </source>
</evidence>
<dbReference type="AlphaFoldDB" id="A0A655BLF6"/>
<protein>
    <submittedName>
        <fullName evidence="1">Uncharacterized protein</fullName>
    </submittedName>
</protein>
<reference evidence="1 2" key="1">
    <citation type="submission" date="2015-03" db="EMBL/GenBank/DDBJ databases">
        <authorList>
            <consortium name="Pathogen Informatics"/>
        </authorList>
    </citation>
    <scope>NUCLEOTIDE SEQUENCE [LARGE SCALE GENOMIC DNA]</scope>
    <source>
        <strain evidence="1 2">A1104</strain>
    </source>
</reference>
<dbReference type="Proteomes" id="UP000041314">
    <property type="component" value="Unassembled WGS sequence"/>
</dbReference>
<proteinExistence type="predicted"/>
<evidence type="ECO:0000313" key="2">
    <source>
        <dbReference type="Proteomes" id="UP000041314"/>
    </source>
</evidence>
<dbReference type="EMBL" id="CQPA01000001">
    <property type="protein sequence ID" value="CNT55576.1"/>
    <property type="molecule type" value="Genomic_DNA"/>
</dbReference>
<name>A0A655BLF6_SALET</name>
<accession>A0A655BLF6</accession>
<organism evidence="1 2">
    <name type="scientific">Salmonella enterica subsp. enterica serovar Bovismorbificans</name>
    <dbReference type="NCBI Taxonomy" id="58097"/>
    <lineage>
        <taxon>Bacteria</taxon>
        <taxon>Pseudomonadati</taxon>
        <taxon>Pseudomonadota</taxon>
        <taxon>Gammaproteobacteria</taxon>
        <taxon>Enterobacterales</taxon>
        <taxon>Enterobacteriaceae</taxon>
        <taxon>Salmonella</taxon>
    </lineage>
</organism>
<sequence length="46" mass="5388">MMTRQRLVQMKIISVRVALNAVQIVDKRAFHADRHTQRINVCAKIQ</sequence>